<comment type="caution">
    <text evidence="5">The sequence shown here is derived from an EMBL/GenBank/DDBJ whole genome shotgun (WGS) entry which is preliminary data.</text>
</comment>
<dbReference type="SMART" id="SM00345">
    <property type="entry name" value="HTH_GNTR"/>
    <property type="match status" value="1"/>
</dbReference>
<dbReference type="PROSITE" id="PS50949">
    <property type="entry name" value="HTH_GNTR"/>
    <property type="match status" value="1"/>
</dbReference>
<dbReference type="Proteomes" id="UP001596302">
    <property type="component" value="Unassembled WGS sequence"/>
</dbReference>
<dbReference type="InterPro" id="IPR008920">
    <property type="entry name" value="TF_FadR/GntR_C"/>
</dbReference>
<dbReference type="InterPro" id="IPR036388">
    <property type="entry name" value="WH-like_DNA-bd_sf"/>
</dbReference>
<dbReference type="Gene3D" id="1.20.120.530">
    <property type="entry name" value="GntR ligand-binding domain-like"/>
    <property type="match status" value="1"/>
</dbReference>
<evidence type="ECO:0000313" key="5">
    <source>
        <dbReference type="EMBL" id="MFC5994031.1"/>
    </source>
</evidence>
<feature type="domain" description="HTH gntR-type" evidence="4">
    <location>
        <begin position="8"/>
        <end position="75"/>
    </location>
</feature>
<dbReference type="RefSeq" id="WP_379584060.1">
    <property type="nucleotide sequence ID" value="NZ_JBHSQW010000014.1"/>
</dbReference>
<evidence type="ECO:0000256" key="2">
    <source>
        <dbReference type="ARBA" id="ARBA00023125"/>
    </source>
</evidence>
<accession>A0ABW1IZT0</accession>
<dbReference type="PANTHER" id="PTHR43537:SF5">
    <property type="entry name" value="UXU OPERON TRANSCRIPTIONAL REGULATOR"/>
    <property type="match status" value="1"/>
</dbReference>
<dbReference type="Pfam" id="PF00392">
    <property type="entry name" value="GntR"/>
    <property type="match status" value="1"/>
</dbReference>
<dbReference type="Gene3D" id="1.10.10.10">
    <property type="entry name" value="Winged helix-like DNA-binding domain superfamily/Winged helix DNA-binding domain"/>
    <property type="match status" value="1"/>
</dbReference>
<gene>
    <name evidence="5" type="ORF">ACFQE5_07380</name>
</gene>
<protein>
    <submittedName>
        <fullName evidence="5">GntR family transcriptional regulator</fullName>
    </submittedName>
</protein>
<dbReference type="SMART" id="SM00895">
    <property type="entry name" value="FCD"/>
    <property type="match status" value="1"/>
</dbReference>
<dbReference type="EMBL" id="JBHSQW010000014">
    <property type="protein sequence ID" value="MFC5994031.1"/>
    <property type="molecule type" value="Genomic_DNA"/>
</dbReference>
<keyword evidence="3" id="KW-0804">Transcription</keyword>
<dbReference type="CDD" id="cd07377">
    <property type="entry name" value="WHTH_GntR"/>
    <property type="match status" value="1"/>
</dbReference>
<dbReference type="InterPro" id="IPR011711">
    <property type="entry name" value="GntR_C"/>
</dbReference>
<evidence type="ECO:0000313" key="6">
    <source>
        <dbReference type="Proteomes" id="UP001596302"/>
    </source>
</evidence>
<sequence length="233" mass="25444">MKQVRQSSTVNAQVLDALRAAVITGELPPGSLHSVANLANQLGVSRTPVREALIKLAQQGMVRFERNRGVRILQTSLHDLEEVFALRLLLEVPATRRAVGQLDAAGRRELGRLHQAMERAAKADDEFRLMEHDRRFHRVVLEASGNQRLADFVDGLRDMVLRRGVSTARASRSLEDIVAEHGKILGPIEAGDADGAAEAMRAHLQHTAELLIAQEAGIEGGCVDVDLGWTSSC</sequence>
<dbReference type="SUPFAM" id="SSF48008">
    <property type="entry name" value="GntR ligand-binding domain-like"/>
    <property type="match status" value="1"/>
</dbReference>
<name>A0ABW1IZT0_9PSEU</name>
<dbReference type="PANTHER" id="PTHR43537">
    <property type="entry name" value="TRANSCRIPTIONAL REGULATOR, GNTR FAMILY"/>
    <property type="match status" value="1"/>
</dbReference>
<keyword evidence="6" id="KW-1185">Reference proteome</keyword>
<organism evidence="5 6">
    <name type="scientific">Pseudonocardia hispaniensis</name>
    <dbReference type="NCBI Taxonomy" id="904933"/>
    <lineage>
        <taxon>Bacteria</taxon>
        <taxon>Bacillati</taxon>
        <taxon>Actinomycetota</taxon>
        <taxon>Actinomycetes</taxon>
        <taxon>Pseudonocardiales</taxon>
        <taxon>Pseudonocardiaceae</taxon>
        <taxon>Pseudonocardia</taxon>
    </lineage>
</organism>
<dbReference type="InterPro" id="IPR036390">
    <property type="entry name" value="WH_DNA-bd_sf"/>
</dbReference>
<evidence type="ECO:0000256" key="3">
    <source>
        <dbReference type="ARBA" id="ARBA00023163"/>
    </source>
</evidence>
<reference evidence="6" key="1">
    <citation type="journal article" date="2019" name="Int. J. Syst. Evol. Microbiol.">
        <title>The Global Catalogue of Microorganisms (GCM) 10K type strain sequencing project: providing services to taxonomists for standard genome sequencing and annotation.</title>
        <authorList>
            <consortium name="The Broad Institute Genomics Platform"/>
            <consortium name="The Broad Institute Genome Sequencing Center for Infectious Disease"/>
            <person name="Wu L."/>
            <person name="Ma J."/>
        </authorList>
    </citation>
    <scope>NUCLEOTIDE SEQUENCE [LARGE SCALE GENOMIC DNA]</scope>
    <source>
        <strain evidence="6">CCM 8391</strain>
    </source>
</reference>
<keyword evidence="1" id="KW-0805">Transcription regulation</keyword>
<dbReference type="SUPFAM" id="SSF46785">
    <property type="entry name" value="Winged helix' DNA-binding domain"/>
    <property type="match status" value="1"/>
</dbReference>
<dbReference type="PRINTS" id="PR00035">
    <property type="entry name" value="HTHGNTR"/>
</dbReference>
<keyword evidence="2" id="KW-0238">DNA-binding</keyword>
<dbReference type="Pfam" id="PF07729">
    <property type="entry name" value="FCD"/>
    <property type="match status" value="1"/>
</dbReference>
<proteinExistence type="predicted"/>
<evidence type="ECO:0000259" key="4">
    <source>
        <dbReference type="PROSITE" id="PS50949"/>
    </source>
</evidence>
<evidence type="ECO:0000256" key="1">
    <source>
        <dbReference type="ARBA" id="ARBA00023015"/>
    </source>
</evidence>
<dbReference type="InterPro" id="IPR000524">
    <property type="entry name" value="Tscrpt_reg_HTH_GntR"/>
</dbReference>